<keyword evidence="6" id="KW-0833">Ubl conjugation pathway</keyword>
<dbReference type="AlphaFoldDB" id="Q00VT8"/>
<evidence type="ECO:0000256" key="5">
    <source>
        <dbReference type="ARBA" id="ARBA00022771"/>
    </source>
</evidence>
<dbReference type="GO" id="GO:0061630">
    <property type="term" value="F:ubiquitin protein ligase activity"/>
    <property type="evidence" value="ECO:0007669"/>
    <property type="project" value="UniProtKB-EC"/>
</dbReference>
<dbReference type="PROSITE" id="PS50089">
    <property type="entry name" value="ZF_RING_2"/>
    <property type="match status" value="1"/>
</dbReference>
<feature type="compositionally biased region" description="Basic and acidic residues" evidence="9">
    <location>
        <begin position="68"/>
        <end position="92"/>
    </location>
</feature>
<dbReference type="GO" id="GO:0008270">
    <property type="term" value="F:zinc ion binding"/>
    <property type="evidence" value="ECO:0007669"/>
    <property type="project" value="UniProtKB-KW"/>
</dbReference>
<dbReference type="EMBL" id="CAID01000014">
    <property type="protein sequence ID" value="CAL57020.1"/>
    <property type="molecule type" value="Genomic_DNA"/>
</dbReference>
<dbReference type="InParanoid" id="Q00VT8"/>
<feature type="compositionally biased region" description="Low complexity" evidence="9">
    <location>
        <begin position="51"/>
        <end position="61"/>
    </location>
</feature>
<dbReference type="Proteomes" id="UP000009170">
    <property type="component" value="Unassembled WGS sequence"/>
</dbReference>
<feature type="region of interest" description="Disordered" evidence="9">
    <location>
        <begin position="125"/>
        <end position="149"/>
    </location>
</feature>
<gene>
    <name evidence="11" type="ORF">OT_ostta14g02345</name>
</gene>
<organism evidence="11 12">
    <name type="scientific">Ostreococcus tauri</name>
    <name type="common">Marine green alga</name>
    <dbReference type="NCBI Taxonomy" id="70448"/>
    <lineage>
        <taxon>Eukaryota</taxon>
        <taxon>Viridiplantae</taxon>
        <taxon>Chlorophyta</taxon>
        <taxon>Mamiellophyceae</taxon>
        <taxon>Mamiellales</taxon>
        <taxon>Bathycoccaceae</taxon>
        <taxon>Ostreococcus</taxon>
    </lineage>
</organism>
<keyword evidence="7" id="KW-0862">Zinc</keyword>
<keyword evidence="4" id="KW-0479">Metal-binding</keyword>
<dbReference type="EC" id="2.3.2.27" evidence="2"/>
<feature type="region of interest" description="Disordered" evidence="9">
    <location>
        <begin position="13"/>
        <end position="94"/>
    </location>
</feature>
<dbReference type="Pfam" id="PF13639">
    <property type="entry name" value="zf-RING_2"/>
    <property type="match status" value="1"/>
</dbReference>
<evidence type="ECO:0000313" key="11">
    <source>
        <dbReference type="EMBL" id="CAL57020.1"/>
    </source>
</evidence>
<dbReference type="PANTHER" id="PTHR46463">
    <property type="entry name" value="ZINC FINGER, RING/FYVE/PHD-TYPE"/>
    <property type="match status" value="1"/>
</dbReference>
<keyword evidence="12" id="KW-1185">Reference proteome</keyword>
<dbReference type="FunCoup" id="Q00VT8">
    <property type="interactions" value="110"/>
</dbReference>
<dbReference type="GeneID" id="9837715"/>
<dbReference type="Gene3D" id="3.30.40.10">
    <property type="entry name" value="Zinc/RING finger domain, C3HC4 (zinc finger)"/>
    <property type="match status" value="1"/>
</dbReference>
<evidence type="ECO:0000256" key="9">
    <source>
        <dbReference type="SAM" id="MobiDB-lite"/>
    </source>
</evidence>
<evidence type="ECO:0000256" key="3">
    <source>
        <dbReference type="ARBA" id="ARBA00022679"/>
    </source>
</evidence>
<comment type="caution">
    <text evidence="11">The sequence shown here is derived from an EMBL/GenBank/DDBJ whole genome shotgun (WGS) entry which is preliminary data.</text>
</comment>
<evidence type="ECO:0000313" key="12">
    <source>
        <dbReference type="Proteomes" id="UP000009170"/>
    </source>
</evidence>
<dbReference type="SUPFAM" id="SSF57850">
    <property type="entry name" value="RING/U-box"/>
    <property type="match status" value="1"/>
</dbReference>
<dbReference type="PANTHER" id="PTHR46463:SF10">
    <property type="entry name" value="OS01G0926200 PROTEIN"/>
    <property type="match status" value="1"/>
</dbReference>
<feature type="domain" description="RING-type" evidence="10">
    <location>
        <begin position="193"/>
        <end position="240"/>
    </location>
</feature>
<dbReference type="KEGG" id="ota:OT_ostta14g02345"/>
<evidence type="ECO:0000256" key="7">
    <source>
        <dbReference type="ARBA" id="ARBA00022833"/>
    </source>
</evidence>
<evidence type="ECO:0000256" key="6">
    <source>
        <dbReference type="ARBA" id="ARBA00022786"/>
    </source>
</evidence>
<dbReference type="STRING" id="70448.Q00VT8"/>
<accession>Q00VT8</accession>
<keyword evidence="5 8" id="KW-0863">Zinc-finger</keyword>
<evidence type="ECO:0000259" key="10">
    <source>
        <dbReference type="PROSITE" id="PS50089"/>
    </source>
</evidence>
<dbReference type="SMART" id="SM00184">
    <property type="entry name" value="RING"/>
    <property type="match status" value="1"/>
</dbReference>
<evidence type="ECO:0000256" key="2">
    <source>
        <dbReference type="ARBA" id="ARBA00012483"/>
    </source>
</evidence>
<reference evidence="12" key="1">
    <citation type="journal article" date="2006" name="Proc. Natl. Acad. Sci. U.S.A.">
        <title>Genome analysis of the smallest free-living eukaryote Ostreococcus tauri unveils many unique features.</title>
        <authorList>
            <person name="Derelle E."/>
            <person name="Ferraz C."/>
            <person name="Rombauts S."/>
            <person name="Rouze P."/>
            <person name="Worden A.Z."/>
            <person name="Robbens S."/>
            <person name="Partensky F."/>
            <person name="Degroeve S."/>
            <person name="Echeynie S."/>
            <person name="Cooke R."/>
            <person name="Saeys Y."/>
            <person name="Wuyts J."/>
            <person name="Jabbari K."/>
            <person name="Bowler C."/>
            <person name="Panaud O."/>
            <person name="Piegu B."/>
            <person name="Ball S.G."/>
            <person name="Ral J.-P."/>
            <person name="Bouget F.-Y."/>
            <person name="Piganeau G."/>
            <person name="De Baets B."/>
            <person name="Picard A."/>
            <person name="Delseny M."/>
            <person name="Demaille J."/>
            <person name="Van de Peer Y."/>
            <person name="Moreau H."/>
        </authorList>
    </citation>
    <scope>NUCLEOTIDE SEQUENCE [LARGE SCALE GENOMIC DNA]</scope>
    <source>
        <strain evidence="12">OTTH 0595 / CCAP 157/2 / RCC745</strain>
    </source>
</reference>
<protein>
    <recommendedName>
        <fullName evidence="2">RING-type E3 ubiquitin transferase</fullName>
        <ecNumber evidence="2">2.3.2.27</ecNumber>
    </recommendedName>
</protein>
<proteinExistence type="predicted"/>
<dbReference type="OrthoDB" id="8062037at2759"/>
<reference evidence="11 12" key="2">
    <citation type="journal article" date="2014" name="BMC Genomics">
        <title>An improved genome of the model marine alga Ostreococcus tauri unfolds by assessing Illumina de novo assemblies.</title>
        <authorList>
            <person name="Blanc-Mathieu R."/>
            <person name="Verhelst B."/>
            <person name="Derelle E."/>
            <person name="Rombauts S."/>
            <person name="Bouget F.Y."/>
            <person name="Carre I."/>
            <person name="Chateau A."/>
            <person name="Eyre-Walker A."/>
            <person name="Grimsley N."/>
            <person name="Moreau H."/>
            <person name="Piegu B."/>
            <person name="Rivals E."/>
            <person name="Schackwitz W."/>
            <person name="Van de Peer Y."/>
            <person name="Piganeau G."/>
        </authorList>
    </citation>
    <scope>NUCLEOTIDE SEQUENCE [LARGE SCALE GENOMIC DNA]</scope>
    <source>
        <strain evidence="12">OTTH 0595 / CCAP 157/2 / RCC745</strain>
    </source>
</reference>
<sequence>MLRNLCCCVFTSRSRDDSDQDSSLDLYDEAPPQNHARDGERGRFVLGNHQRGGAASGRSGRNPSLLSDSHRSDGVHEGDDDLDEHRRSHERCVSAPPRDLGAFYAIDGEDDDAGAFEKATEKEMARAKAADSSEVTRNGNGRHRRARSVVSADVDETAVIEVMKREFARLKSLERAPSTRTSKMESDDYDDTCPTCFDGYEEENPRMTLRCGHHFHLACILEWQEYLAAHGREDTCPCCDRPIETEVWMD</sequence>
<dbReference type="InterPro" id="IPR013083">
    <property type="entry name" value="Znf_RING/FYVE/PHD"/>
</dbReference>
<evidence type="ECO:0000256" key="8">
    <source>
        <dbReference type="PROSITE-ProRule" id="PRU00175"/>
    </source>
</evidence>
<dbReference type="InterPro" id="IPR001841">
    <property type="entry name" value="Znf_RING"/>
</dbReference>
<evidence type="ECO:0000256" key="4">
    <source>
        <dbReference type="ARBA" id="ARBA00022723"/>
    </source>
</evidence>
<name>Q00VT8_OSTTA</name>
<feature type="compositionally biased region" description="Acidic residues" evidence="9">
    <location>
        <begin position="18"/>
        <end position="28"/>
    </location>
</feature>
<dbReference type="RefSeq" id="XP_003083065.1">
    <property type="nucleotide sequence ID" value="XM_003083017.1"/>
</dbReference>
<keyword evidence="3" id="KW-0808">Transferase</keyword>
<comment type="catalytic activity">
    <reaction evidence="1">
        <text>S-ubiquitinyl-[E2 ubiquitin-conjugating enzyme]-L-cysteine + [acceptor protein]-L-lysine = [E2 ubiquitin-conjugating enzyme]-L-cysteine + N(6)-ubiquitinyl-[acceptor protein]-L-lysine.</text>
        <dbReference type="EC" id="2.3.2.27"/>
    </reaction>
</comment>
<evidence type="ECO:0000256" key="1">
    <source>
        <dbReference type="ARBA" id="ARBA00000900"/>
    </source>
</evidence>